<dbReference type="RefSeq" id="WP_026235558.1">
    <property type="nucleotide sequence ID" value="NZ_BMWX01000002.1"/>
</dbReference>
<dbReference type="AlphaFoldDB" id="A0A918UMM8"/>
<evidence type="ECO:0000256" key="7">
    <source>
        <dbReference type="PIRSR" id="PIRSR600821-52"/>
    </source>
</evidence>
<dbReference type="InterPro" id="IPR009006">
    <property type="entry name" value="Ala_racemase/Decarboxylase_C"/>
</dbReference>
<comment type="caution">
    <text evidence="9">The sequence shown here is derived from an EMBL/GenBank/DDBJ whole genome shotgun (WGS) entry which is preliminary data.</text>
</comment>
<dbReference type="EC" id="5.1.1.1" evidence="5"/>
<feature type="active site" description="Proton acceptor; specific for D-alanine" evidence="5">
    <location>
        <position position="491"/>
    </location>
</feature>
<dbReference type="Gene3D" id="3.20.20.10">
    <property type="entry name" value="Alanine racemase"/>
    <property type="match status" value="1"/>
</dbReference>
<dbReference type="CDD" id="cd00430">
    <property type="entry name" value="PLPDE_III_AR"/>
    <property type="match status" value="1"/>
</dbReference>
<dbReference type="Proteomes" id="UP000619457">
    <property type="component" value="Unassembled WGS sequence"/>
</dbReference>
<sequence>MLKPIPVSVMQGLLQAEVFGSKSENPVSYISTDTRKIIYGPETLFVALSGFKVDGHAYLMQAYEQELRVFVVETLPEHLDRYPEATFLRVSSSVLALQQLAKYQREQFEKPVIAITGSNGKTIVKEWLGQLLSSKYQVAKSPKSYNSQTGVPLSVFGIEPSHQLAILEAGISRPHEMELLEDIIQPDLGIFTTIGTAHAEGFADETEKLLEKIKLFKRSKFIIYRKDQAKVKAVLQQHFPAERLVAWSDQPGSDYTLTVKKQAEGSKITLMKPDLGVYTFQTAFTDEASLENLRHVIVTALTLGMEEREISEQLPFLAAVEMRLSLKSGQKGCLLIDDTYNNDLAGLDVALEFMQNQRAKRRKILIISDLLQAGDQHSVYQQLADMLTHYQLDLVVGVGNRIPLLKSYYVGESLFYGNTKEALESLATLSLEDDLILIKGARDFAFEQIVDSLQEKLHGTVLEINLNALRNNFSFYKKRLAPSTKIMVMVKAFAYGGGATEIAHHLAQLKADYLAVAYTDEGVALRNDQIQLPIMVLNPAPESFGNLIRNKLEPVVYSCRFFAQLGAYCKSSGARLAVHLDLDTGMRRLGFAEEDLEELLHLIGKFPELEIASFYTHLAGADEALHENFSRGQAELFMQMASRISDILPDTPLRHILNSAGIIRYPEYQMDMVRLGIGLYGIEVNGLHDEALQPVSRLKTTISQIKLLKKGDTVGYGRKGMMSADGKIATIALGYADGYDRRFSNGKGQVMIHGKIASVIGNVCMDMTMVDISHLEEVQEGDEVIVYGKELPLKDQAAAIGTISYELLTNISSRVKRVYYMD</sequence>
<dbReference type="PANTHER" id="PTHR30511">
    <property type="entry name" value="ALANINE RACEMASE"/>
    <property type="match status" value="1"/>
</dbReference>
<feature type="modified residue" description="N6-(pyridoxal phosphate)lysine" evidence="5 6">
    <location>
        <position position="491"/>
    </location>
</feature>
<evidence type="ECO:0000259" key="8">
    <source>
        <dbReference type="SMART" id="SM01005"/>
    </source>
</evidence>
<comment type="pathway">
    <text evidence="5">Amino-acid biosynthesis; D-alanine biosynthesis; D-alanine from L-alanine: step 1/1.</text>
</comment>
<dbReference type="GO" id="GO:0008784">
    <property type="term" value="F:alanine racemase activity"/>
    <property type="evidence" value="ECO:0007669"/>
    <property type="project" value="UniProtKB-UniRule"/>
</dbReference>
<dbReference type="PANTHER" id="PTHR30511:SF0">
    <property type="entry name" value="ALANINE RACEMASE, CATABOLIC-RELATED"/>
    <property type="match status" value="1"/>
</dbReference>
<feature type="domain" description="Alanine racemase C-terminal" evidence="8">
    <location>
        <begin position="695"/>
        <end position="820"/>
    </location>
</feature>
<dbReference type="NCBIfam" id="NF008897">
    <property type="entry name" value="PRK11930.1"/>
    <property type="match status" value="1"/>
</dbReference>
<organism evidence="9 10">
    <name type="scientific">Echinicola pacifica</name>
    <dbReference type="NCBI Taxonomy" id="346377"/>
    <lineage>
        <taxon>Bacteria</taxon>
        <taxon>Pseudomonadati</taxon>
        <taxon>Bacteroidota</taxon>
        <taxon>Cytophagia</taxon>
        <taxon>Cytophagales</taxon>
        <taxon>Cyclobacteriaceae</taxon>
        <taxon>Echinicola</taxon>
    </lineage>
</organism>
<evidence type="ECO:0000256" key="3">
    <source>
        <dbReference type="ARBA" id="ARBA00022898"/>
    </source>
</evidence>
<dbReference type="FunFam" id="3.20.20.10:FF:000002">
    <property type="entry name" value="Alanine racemase"/>
    <property type="match status" value="1"/>
</dbReference>
<proteinExistence type="inferred from homology"/>
<dbReference type="SMART" id="SM01005">
    <property type="entry name" value="Ala_racemase_C"/>
    <property type="match status" value="1"/>
</dbReference>
<accession>A0A918UMM8</accession>
<dbReference type="Gene3D" id="3.40.1190.10">
    <property type="entry name" value="Mur-like, catalytic domain"/>
    <property type="match status" value="1"/>
</dbReference>
<dbReference type="SUPFAM" id="SSF50621">
    <property type="entry name" value="Alanine racemase C-terminal domain-like"/>
    <property type="match status" value="1"/>
</dbReference>
<feature type="binding site" evidence="5 7">
    <location>
        <position position="588"/>
    </location>
    <ligand>
        <name>substrate</name>
    </ligand>
</feature>
<dbReference type="SUPFAM" id="SSF51419">
    <property type="entry name" value="PLP-binding barrel"/>
    <property type="match status" value="1"/>
</dbReference>
<keyword evidence="9" id="KW-0436">Ligase</keyword>
<dbReference type="HAMAP" id="MF_01201">
    <property type="entry name" value="Ala_racemase"/>
    <property type="match status" value="1"/>
</dbReference>
<gene>
    <name evidence="9" type="primary">mur/alr</name>
    <name evidence="9" type="ORF">GCM10007049_12000</name>
</gene>
<dbReference type="Gene3D" id="3.90.190.20">
    <property type="entry name" value="Mur ligase, C-terminal domain"/>
    <property type="match status" value="1"/>
</dbReference>
<feature type="active site" description="Proton acceptor; specific for L-alanine" evidence="5">
    <location>
        <position position="716"/>
    </location>
</feature>
<dbReference type="InterPro" id="IPR036565">
    <property type="entry name" value="Mur-like_cat_sf"/>
</dbReference>
<evidence type="ECO:0000256" key="4">
    <source>
        <dbReference type="ARBA" id="ARBA00023235"/>
    </source>
</evidence>
<protein>
    <recommendedName>
        <fullName evidence="5">Alanine racemase</fullName>
        <ecNumber evidence="5">5.1.1.1</ecNumber>
    </recommendedName>
</protein>
<evidence type="ECO:0000256" key="6">
    <source>
        <dbReference type="PIRSR" id="PIRSR600821-50"/>
    </source>
</evidence>
<keyword evidence="3 5" id="KW-0663">Pyridoxal phosphate</keyword>
<comment type="similarity">
    <text evidence="5">Belongs to the alanine racemase family.</text>
</comment>
<dbReference type="NCBIfam" id="TIGR00492">
    <property type="entry name" value="alr"/>
    <property type="match status" value="1"/>
</dbReference>
<evidence type="ECO:0000256" key="1">
    <source>
        <dbReference type="ARBA" id="ARBA00000316"/>
    </source>
</evidence>
<dbReference type="SUPFAM" id="SSF53623">
    <property type="entry name" value="MurD-like peptide ligases, catalytic domain"/>
    <property type="match status" value="1"/>
</dbReference>
<evidence type="ECO:0000256" key="5">
    <source>
        <dbReference type="HAMAP-Rule" id="MF_01201"/>
    </source>
</evidence>
<dbReference type="GO" id="GO:0030632">
    <property type="term" value="P:D-alanine biosynthetic process"/>
    <property type="evidence" value="ECO:0007669"/>
    <property type="project" value="UniProtKB-UniRule"/>
</dbReference>
<dbReference type="PRINTS" id="PR00992">
    <property type="entry name" value="ALARACEMASE"/>
</dbReference>
<reference evidence="9" key="2">
    <citation type="submission" date="2020-09" db="EMBL/GenBank/DDBJ databases">
        <authorList>
            <person name="Sun Q."/>
            <person name="Kim S."/>
        </authorList>
    </citation>
    <scope>NUCLEOTIDE SEQUENCE</scope>
    <source>
        <strain evidence="9">KCTC 12368</strain>
    </source>
</reference>
<dbReference type="GO" id="GO:0016881">
    <property type="term" value="F:acid-amino acid ligase activity"/>
    <property type="evidence" value="ECO:0007669"/>
    <property type="project" value="InterPro"/>
</dbReference>
<dbReference type="InterPro" id="IPR035911">
    <property type="entry name" value="MurE/MurF_N"/>
</dbReference>
<keyword evidence="10" id="KW-1185">Reference proteome</keyword>
<dbReference type="Pfam" id="PF00842">
    <property type="entry name" value="Ala_racemase_C"/>
    <property type="match status" value="1"/>
</dbReference>
<dbReference type="InterPro" id="IPR001608">
    <property type="entry name" value="Ala_racemase_N"/>
</dbReference>
<keyword evidence="4 5" id="KW-0413">Isomerase</keyword>
<feature type="binding site" evidence="5 7">
    <location>
        <position position="765"/>
    </location>
    <ligand>
        <name>substrate</name>
    </ligand>
</feature>
<comment type="catalytic activity">
    <reaction evidence="1 5">
        <text>L-alanine = D-alanine</text>
        <dbReference type="Rhea" id="RHEA:20249"/>
        <dbReference type="ChEBI" id="CHEBI:57416"/>
        <dbReference type="ChEBI" id="CHEBI:57972"/>
        <dbReference type="EC" id="5.1.1.1"/>
    </reaction>
</comment>
<dbReference type="SUPFAM" id="SSF63418">
    <property type="entry name" value="MurE/MurF N-terminal domain"/>
    <property type="match status" value="1"/>
</dbReference>
<dbReference type="InterPro" id="IPR036615">
    <property type="entry name" value="Mur_ligase_C_dom_sf"/>
</dbReference>
<dbReference type="Gene3D" id="2.40.37.10">
    <property type="entry name" value="Lyase, Ornithine Decarboxylase, Chain A, domain 1"/>
    <property type="match status" value="1"/>
</dbReference>
<dbReference type="SUPFAM" id="SSF53244">
    <property type="entry name" value="MurD-like peptide ligases, peptide-binding domain"/>
    <property type="match status" value="1"/>
</dbReference>
<comment type="cofactor">
    <cofactor evidence="2 5 6">
        <name>pyridoxal 5'-phosphate</name>
        <dbReference type="ChEBI" id="CHEBI:597326"/>
    </cofactor>
</comment>
<dbReference type="Gene3D" id="3.40.1390.10">
    <property type="entry name" value="MurE/MurF, N-terminal domain"/>
    <property type="match status" value="1"/>
</dbReference>
<evidence type="ECO:0000256" key="2">
    <source>
        <dbReference type="ARBA" id="ARBA00001933"/>
    </source>
</evidence>
<reference evidence="9" key="1">
    <citation type="journal article" date="2014" name="Int. J. Syst. Evol. Microbiol.">
        <title>Complete genome sequence of Corynebacterium casei LMG S-19264T (=DSM 44701T), isolated from a smear-ripened cheese.</title>
        <authorList>
            <consortium name="US DOE Joint Genome Institute (JGI-PGF)"/>
            <person name="Walter F."/>
            <person name="Albersmeier A."/>
            <person name="Kalinowski J."/>
            <person name="Ruckert C."/>
        </authorList>
    </citation>
    <scope>NUCLEOTIDE SEQUENCE</scope>
    <source>
        <strain evidence="9">KCTC 12368</strain>
    </source>
</reference>
<dbReference type="InterPro" id="IPR000821">
    <property type="entry name" value="Ala_racemase"/>
</dbReference>
<dbReference type="GO" id="GO:0005524">
    <property type="term" value="F:ATP binding"/>
    <property type="evidence" value="ECO:0007669"/>
    <property type="project" value="InterPro"/>
</dbReference>
<dbReference type="EMBL" id="BMWX01000002">
    <property type="protein sequence ID" value="GGZ20977.1"/>
    <property type="molecule type" value="Genomic_DNA"/>
</dbReference>
<dbReference type="InterPro" id="IPR029066">
    <property type="entry name" value="PLP-binding_barrel"/>
</dbReference>
<evidence type="ECO:0000313" key="10">
    <source>
        <dbReference type="Proteomes" id="UP000619457"/>
    </source>
</evidence>
<evidence type="ECO:0000313" key="9">
    <source>
        <dbReference type="EMBL" id="GGZ20977.1"/>
    </source>
</evidence>
<dbReference type="Pfam" id="PF08245">
    <property type="entry name" value="Mur_ligase_M"/>
    <property type="match status" value="1"/>
</dbReference>
<dbReference type="GO" id="GO:0005829">
    <property type="term" value="C:cytosol"/>
    <property type="evidence" value="ECO:0007669"/>
    <property type="project" value="TreeGrafter"/>
</dbReference>
<dbReference type="GO" id="GO:0030170">
    <property type="term" value="F:pyridoxal phosphate binding"/>
    <property type="evidence" value="ECO:0007669"/>
    <property type="project" value="UniProtKB-UniRule"/>
</dbReference>
<comment type="function">
    <text evidence="5">Catalyzes the interconversion of L-alanine and D-alanine. May also act on other amino acids.</text>
</comment>
<dbReference type="Pfam" id="PF01168">
    <property type="entry name" value="Ala_racemase_N"/>
    <property type="match status" value="1"/>
</dbReference>
<dbReference type="InterPro" id="IPR013221">
    <property type="entry name" value="Mur_ligase_cen"/>
</dbReference>
<dbReference type="InterPro" id="IPR011079">
    <property type="entry name" value="Ala_racemase_C"/>
</dbReference>
<name>A0A918UMM8_9BACT</name>